<dbReference type="GO" id="GO:0004620">
    <property type="term" value="F:phospholipase activity"/>
    <property type="evidence" value="ECO:0007669"/>
    <property type="project" value="TreeGrafter"/>
</dbReference>
<accession>A0A9P0AT84</accession>
<dbReference type="GO" id="GO:0006660">
    <property type="term" value="P:phosphatidylserine catabolic process"/>
    <property type="evidence" value="ECO:0007669"/>
    <property type="project" value="TreeGrafter"/>
</dbReference>
<proteinExistence type="predicted"/>
<dbReference type="AlphaFoldDB" id="A0A9P0AT84"/>
<dbReference type="Gene3D" id="3.40.50.1820">
    <property type="entry name" value="alpha/beta hydrolase"/>
    <property type="match status" value="1"/>
</dbReference>
<evidence type="ECO:0000313" key="1">
    <source>
        <dbReference type="EMBL" id="CAH0547324.1"/>
    </source>
</evidence>
<organism evidence="1 2">
    <name type="scientific">Brassicogethes aeneus</name>
    <name type="common">Rape pollen beetle</name>
    <name type="synonym">Meligethes aeneus</name>
    <dbReference type="NCBI Taxonomy" id="1431903"/>
    <lineage>
        <taxon>Eukaryota</taxon>
        <taxon>Metazoa</taxon>
        <taxon>Ecdysozoa</taxon>
        <taxon>Arthropoda</taxon>
        <taxon>Hexapoda</taxon>
        <taxon>Insecta</taxon>
        <taxon>Pterygota</taxon>
        <taxon>Neoptera</taxon>
        <taxon>Endopterygota</taxon>
        <taxon>Coleoptera</taxon>
        <taxon>Polyphaga</taxon>
        <taxon>Cucujiformia</taxon>
        <taxon>Nitidulidae</taxon>
        <taxon>Meligethinae</taxon>
        <taxon>Brassicogethes</taxon>
    </lineage>
</organism>
<dbReference type="Proteomes" id="UP001154078">
    <property type="component" value="Chromosome 1"/>
</dbReference>
<keyword evidence="2" id="KW-1185">Reference proteome</keyword>
<dbReference type="GO" id="GO:0012505">
    <property type="term" value="C:endomembrane system"/>
    <property type="evidence" value="ECO:0007669"/>
    <property type="project" value="TreeGrafter"/>
</dbReference>
<dbReference type="InterPro" id="IPR029058">
    <property type="entry name" value="AB_hydrolase_fold"/>
</dbReference>
<dbReference type="GO" id="GO:0052651">
    <property type="term" value="P:monoacylglycerol catabolic process"/>
    <property type="evidence" value="ECO:0007669"/>
    <property type="project" value="TreeGrafter"/>
</dbReference>
<evidence type="ECO:0000313" key="2">
    <source>
        <dbReference type="Proteomes" id="UP001154078"/>
    </source>
</evidence>
<dbReference type="OrthoDB" id="6412627at2759"/>
<dbReference type="GO" id="GO:0047372">
    <property type="term" value="F:monoacylglycerol lipase activity"/>
    <property type="evidence" value="ECO:0007669"/>
    <property type="project" value="TreeGrafter"/>
</dbReference>
<dbReference type="PANTHER" id="PTHR12277">
    <property type="entry name" value="ALPHA/BETA HYDROLASE DOMAIN-CONTAINING PROTEIN"/>
    <property type="match status" value="1"/>
</dbReference>
<dbReference type="SUPFAM" id="SSF53474">
    <property type="entry name" value="alpha/beta-Hydrolases"/>
    <property type="match status" value="1"/>
</dbReference>
<dbReference type="EMBL" id="OV121132">
    <property type="protein sequence ID" value="CAH0547324.1"/>
    <property type="molecule type" value="Genomic_DNA"/>
</dbReference>
<protein>
    <submittedName>
        <fullName evidence="1">Uncharacterized protein</fullName>
    </submittedName>
</protein>
<name>A0A9P0AT84_BRAAE</name>
<sequence>MERIRKFIAYIGLHTFGMKMIYPGSCFFMPKFLGLNSRRAELLQDYGCEVKKIKTKDNNIIDTIFMDSRNQGIHGETLVICCEGSASFYEDGCLIRVPMEAGYSMLGWNHPGFGNSTGKPMPSQEQNAIDAVVKYAIFKLKFKRKNILFYCWSIGAYTGSWAVINYPSCRGIILDAAFDEMLNLAKNATPQWLHNTVEIAIKKYVDLNVLELLKEYCGPILLIRRTRDEITCLEAGNLSTNRANILLMEIFTFRFPNLITSNVKIVLNKYLSVTGKFQEHIVKKYKVDKAECLATLKKYVSEDKKVKKYPMLFGKELGERQKVQLILFLASKYMIEFDATHCTPLPSEMFQEPWNG</sequence>
<reference evidence="1" key="1">
    <citation type="submission" date="2021-12" db="EMBL/GenBank/DDBJ databases">
        <authorList>
            <person name="King R."/>
        </authorList>
    </citation>
    <scope>NUCLEOTIDE SEQUENCE</scope>
</reference>
<dbReference type="PANTHER" id="PTHR12277:SF72">
    <property type="entry name" value="BAT5L PROTEIN"/>
    <property type="match status" value="1"/>
</dbReference>
<gene>
    <name evidence="1" type="ORF">MELIAE_LOCUS1339</name>
</gene>